<dbReference type="OrthoDB" id="10261452at2759"/>
<organism evidence="2 3">
    <name type="scientific">Arctia plantaginis</name>
    <name type="common">Wood tiger moth</name>
    <name type="synonym">Phalaena plantaginis</name>
    <dbReference type="NCBI Taxonomy" id="874455"/>
    <lineage>
        <taxon>Eukaryota</taxon>
        <taxon>Metazoa</taxon>
        <taxon>Ecdysozoa</taxon>
        <taxon>Arthropoda</taxon>
        <taxon>Hexapoda</taxon>
        <taxon>Insecta</taxon>
        <taxon>Pterygota</taxon>
        <taxon>Neoptera</taxon>
        <taxon>Endopterygota</taxon>
        <taxon>Lepidoptera</taxon>
        <taxon>Glossata</taxon>
        <taxon>Ditrysia</taxon>
        <taxon>Noctuoidea</taxon>
        <taxon>Erebidae</taxon>
        <taxon>Arctiinae</taxon>
        <taxon>Arctia</taxon>
    </lineage>
</organism>
<dbReference type="Proteomes" id="UP000494256">
    <property type="component" value="Unassembled WGS sequence"/>
</dbReference>
<feature type="region of interest" description="Disordered" evidence="1">
    <location>
        <begin position="1"/>
        <end position="42"/>
    </location>
</feature>
<evidence type="ECO:0000313" key="2">
    <source>
        <dbReference type="EMBL" id="CAB3233072.1"/>
    </source>
</evidence>
<evidence type="ECO:0000313" key="3">
    <source>
        <dbReference type="Proteomes" id="UP000494256"/>
    </source>
</evidence>
<proteinExistence type="predicted"/>
<comment type="caution">
    <text evidence="2">The sequence shown here is derived from an EMBL/GenBank/DDBJ whole genome shotgun (WGS) entry which is preliminary data.</text>
</comment>
<accession>A0A8S0ZJB7</accession>
<gene>
    <name evidence="2" type="ORF">APLA_LOCUS6009</name>
</gene>
<protein>
    <submittedName>
        <fullName evidence="2">Uncharacterized protein</fullName>
    </submittedName>
</protein>
<name>A0A8S0ZJB7_ARCPL</name>
<dbReference type="EMBL" id="CADEBD010000292">
    <property type="protein sequence ID" value="CAB3233072.1"/>
    <property type="molecule type" value="Genomic_DNA"/>
</dbReference>
<dbReference type="AlphaFoldDB" id="A0A8S0ZJB7"/>
<evidence type="ECO:0000256" key="1">
    <source>
        <dbReference type="SAM" id="MobiDB-lite"/>
    </source>
</evidence>
<reference evidence="2 3" key="1">
    <citation type="submission" date="2020-04" db="EMBL/GenBank/DDBJ databases">
        <authorList>
            <person name="Wallbank WR R."/>
            <person name="Pardo Diaz C."/>
            <person name="Kozak K."/>
            <person name="Martin S."/>
            <person name="Jiggins C."/>
            <person name="Moest M."/>
            <person name="Warren A I."/>
            <person name="Byers J.R.P. K."/>
            <person name="Montejo-Kovacevich G."/>
            <person name="Yen C E."/>
        </authorList>
    </citation>
    <scope>NUCLEOTIDE SEQUENCE [LARGE SCALE GENOMIC DNA]</scope>
</reference>
<sequence length="90" mass="10010">MVLIHANYAHTKPPPRSRSEISPPHPTHLSSKAGKFFYTPAKRKKRSRLASVEVDMTTETATPNQVSPNSFAAMWRQALPSLARVKDIGL</sequence>